<gene>
    <name evidence="1" type="ORF">AAU01_33410</name>
</gene>
<keyword evidence="1" id="KW-0378">Hydrolase</keyword>
<accession>A0A4Y3NN26</accession>
<dbReference type="GeneID" id="97299780"/>
<dbReference type="PRINTS" id="PR00413">
    <property type="entry name" value="HADHALOGNASE"/>
</dbReference>
<dbReference type="Gene3D" id="3.40.50.1000">
    <property type="entry name" value="HAD superfamily/HAD-like"/>
    <property type="match status" value="1"/>
</dbReference>
<dbReference type="SUPFAM" id="SSF56784">
    <property type="entry name" value="HAD-like"/>
    <property type="match status" value="1"/>
</dbReference>
<dbReference type="NCBIfam" id="TIGR01509">
    <property type="entry name" value="HAD-SF-IA-v3"/>
    <property type="match status" value="1"/>
</dbReference>
<name>A0A4Y3NN26_PAEAU</name>
<dbReference type="InterPro" id="IPR036412">
    <property type="entry name" value="HAD-like_sf"/>
</dbReference>
<dbReference type="PANTHER" id="PTHR43481">
    <property type="entry name" value="FRUCTOSE-1-PHOSPHATE PHOSPHATASE"/>
    <property type="match status" value="1"/>
</dbReference>
<dbReference type="OrthoDB" id="9800058at2"/>
<dbReference type="PANTHER" id="PTHR43481:SF4">
    <property type="entry name" value="GLYCEROL-1-PHOSPHATE PHOSPHOHYDROLASE 1-RELATED"/>
    <property type="match status" value="1"/>
</dbReference>
<dbReference type="GO" id="GO:0050308">
    <property type="term" value="F:sugar-phosphatase activity"/>
    <property type="evidence" value="ECO:0007669"/>
    <property type="project" value="TreeGrafter"/>
</dbReference>
<reference evidence="1 2" key="1">
    <citation type="submission" date="2019-06" db="EMBL/GenBank/DDBJ databases">
        <title>Whole genome shotgun sequence of Paenarthrobacter aurescens NBRC 12136.</title>
        <authorList>
            <person name="Hosoyama A."/>
            <person name="Uohara A."/>
            <person name="Ohji S."/>
            <person name="Ichikawa N."/>
        </authorList>
    </citation>
    <scope>NUCLEOTIDE SEQUENCE [LARGE SCALE GENOMIC DNA]</scope>
    <source>
        <strain evidence="1 2">NBRC 12136</strain>
    </source>
</reference>
<evidence type="ECO:0000313" key="1">
    <source>
        <dbReference type="EMBL" id="GEB20586.1"/>
    </source>
</evidence>
<dbReference type="RefSeq" id="WP_141285485.1">
    <property type="nucleotide sequence ID" value="NZ_BAAAWK010000001.1"/>
</dbReference>
<dbReference type="Pfam" id="PF00702">
    <property type="entry name" value="Hydrolase"/>
    <property type="match status" value="1"/>
</dbReference>
<dbReference type="Gene3D" id="1.10.150.240">
    <property type="entry name" value="Putative phosphatase, domain 2"/>
    <property type="match status" value="1"/>
</dbReference>
<dbReference type="SFLD" id="SFLDG01129">
    <property type="entry name" value="C1.5:_HAD__Beta-PGM__Phosphata"/>
    <property type="match status" value="1"/>
</dbReference>
<protein>
    <submittedName>
        <fullName evidence="1">Hydrolase</fullName>
    </submittedName>
</protein>
<keyword evidence="2" id="KW-1185">Reference proteome</keyword>
<organism evidence="1 2">
    <name type="scientific">Paenarthrobacter aurescens</name>
    <name type="common">Arthrobacter aurescens</name>
    <dbReference type="NCBI Taxonomy" id="43663"/>
    <lineage>
        <taxon>Bacteria</taxon>
        <taxon>Bacillati</taxon>
        <taxon>Actinomycetota</taxon>
        <taxon>Actinomycetes</taxon>
        <taxon>Micrococcales</taxon>
        <taxon>Micrococcaceae</taxon>
        <taxon>Paenarthrobacter</taxon>
    </lineage>
</organism>
<dbReference type="EMBL" id="BJMD01000023">
    <property type="protein sequence ID" value="GEB20586.1"/>
    <property type="molecule type" value="Genomic_DNA"/>
</dbReference>
<sequence>MSHPAEPAAHTESASQPSVLTVRAVLFDMDGTLVDSTAIVEQVWLEFAERYGLDFSEILRTSHGVQAGDTVRRYAPAGSDIEALTAELGEMERSRTDGVIALPGAEALLAGLPDDAIALVTSADRILAEIRMQAAGLTMPSTAVTAESVTRGKPHPEGYLKAAALLGADPADVVVFEDAPAGIAAARAAGMRTVVVGEAAAGHNAELEQGMWRIPDYSAVTVTVVKDHDGGHLLTLNLP</sequence>
<dbReference type="Proteomes" id="UP000317715">
    <property type="component" value="Unassembled WGS sequence"/>
</dbReference>
<dbReference type="SFLD" id="SFLDS00003">
    <property type="entry name" value="Haloacid_Dehalogenase"/>
    <property type="match status" value="1"/>
</dbReference>
<dbReference type="InterPro" id="IPR006439">
    <property type="entry name" value="HAD-SF_hydro_IA"/>
</dbReference>
<dbReference type="SFLD" id="SFLDG01135">
    <property type="entry name" value="C1.5.6:_HAD__Beta-PGM__Phospha"/>
    <property type="match status" value="1"/>
</dbReference>
<dbReference type="InterPro" id="IPR023214">
    <property type="entry name" value="HAD_sf"/>
</dbReference>
<dbReference type="AlphaFoldDB" id="A0A4Y3NN26"/>
<dbReference type="FunFam" id="3.40.50.1000:FF:000162">
    <property type="entry name" value="HAD-like protein"/>
    <property type="match status" value="1"/>
</dbReference>
<dbReference type="InterPro" id="IPR023198">
    <property type="entry name" value="PGP-like_dom2"/>
</dbReference>
<proteinExistence type="predicted"/>
<evidence type="ECO:0000313" key="2">
    <source>
        <dbReference type="Proteomes" id="UP000317715"/>
    </source>
</evidence>
<comment type="caution">
    <text evidence="1">The sequence shown here is derived from an EMBL/GenBank/DDBJ whole genome shotgun (WGS) entry which is preliminary data.</text>
</comment>
<dbReference type="InterPro" id="IPR051806">
    <property type="entry name" value="HAD-like_SPP"/>
</dbReference>